<dbReference type="Proteomes" id="UP000015241">
    <property type="component" value="Unassembled WGS sequence"/>
</dbReference>
<protein>
    <submittedName>
        <fullName evidence="1">Uncharacterized protein</fullName>
    </submittedName>
</protein>
<dbReference type="EMBL" id="KE504157">
    <property type="protein sequence ID" value="EPS99412.1"/>
    <property type="molecule type" value="Genomic_DNA"/>
</dbReference>
<keyword evidence="2" id="KW-1185">Reference proteome</keyword>
<dbReference type="HOGENOM" id="CLU_014826_1_0_1"/>
<evidence type="ECO:0000313" key="2">
    <source>
        <dbReference type="Proteomes" id="UP000015241"/>
    </source>
</evidence>
<dbReference type="Gene3D" id="3.40.50.11350">
    <property type="match status" value="1"/>
</dbReference>
<sequence>MQELLFNSYLAYSAGRHFVFDNYTWNGDGSDYTDYNGKLIPSQIPHTVMMRGPTVGDPFPPGVDAPVAVVKEYFDKVCPDPTIIHSDIVTGQLPHNASAQTVLEAWVDKFHELDDHPCVEFDPQSAQIFTIWIFGSKRVLDIFPGFVKSPIMAGFRWSPLIESAFENNRPLISPLTFFDKHLSNLPFFRPTTPYPMISGLLVLHIRRGDFSEHCEHLARWSSTFNGFNSFPELPDQFEPPPGSGWGENTPDNTSLYMQRCFPSIEQIAAKVAAVRETEAGRRLRNVYIMTNGAREWVEELKGALFALGGFERVTGSRDVALTWEQKYVAQAVDMLIGQRAQVLIGNGFSSLTSNIVMMRMANGFAPDSNRFW</sequence>
<dbReference type="eggNOG" id="ENOG502SJW6">
    <property type="taxonomic scope" value="Eukaryota"/>
</dbReference>
<dbReference type="OrthoDB" id="2559662at2759"/>
<name>S8E3N0_FOMSC</name>
<dbReference type="CDD" id="cd11296">
    <property type="entry name" value="O-FucT_like"/>
    <property type="match status" value="1"/>
</dbReference>
<dbReference type="AlphaFoldDB" id="S8E3N0"/>
<proteinExistence type="predicted"/>
<accession>S8E3N0</accession>
<gene>
    <name evidence="1" type="ORF">FOMPIDRAFT_56681</name>
</gene>
<organism evidence="1 2">
    <name type="scientific">Fomitopsis schrenkii</name>
    <name type="common">Brown rot fungus</name>
    <dbReference type="NCBI Taxonomy" id="2126942"/>
    <lineage>
        <taxon>Eukaryota</taxon>
        <taxon>Fungi</taxon>
        <taxon>Dikarya</taxon>
        <taxon>Basidiomycota</taxon>
        <taxon>Agaricomycotina</taxon>
        <taxon>Agaricomycetes</taxon>
        <taxon>Polyporales</taxon>
        <taxon>Fomitopsis</taxon>
    </lineage>
</organism>
<evidence type="ECO:0000313" key="1">
    <source>
        <dbReference type="EMBL" id="EPS99412.1"/>
    </source>
</evidence>
<dbReference type="STRING" id="743788.S8E3N0"/>
<reference evidence="1 2" key="1">
    <citation type="journal article" date="2012" name="Science">
        <title>The Paleozoic origin of enzymatic lignin decomposition reconstructed from 31 fungal genomes.</title>
        <authorList>
            <person name="Floudas D."/>
            <person name="Binder M."/>
            <person name="Riley R."/>
            <person name="Barry K."/>
            <person name="Blanchette R.A."/>
            <person name="Henrissat B."/>
            <person name="Martinez A.T."/>
            <person name="Otillar R."/>
            <person name="Spatafora J.W."/>
            <person name="Yadav J.S."/>
            <person name="Aerts A."/>
            <person name="Benoit I."/>
            <person name="Boyd A."/>
            <person name="Carlson A."/>
            <person name="Copeland A."/>
            <person name="Coutinho P.M."/>
            <person name="de Vries R.P."/>
            <person name="Ferreira P."/>
            <person name="Findley K."/>
            <person name="Foster B."/>
            <person name="Gaskell J."/>
            <person name="Glotzer D."/>
            <person name="Gorecki P."/>
            <person name="Heitman J."/>
            <person name="Hesse C."/>
            <person name="Hori C."/>
            <person name="Igarashi K."/>
            <person name="Jurgens J.A."/>
            <person name="Kallen N."/>
            <person name="Kersten P."/>
            <person name="Kohler A."/>
            <person name="Kuees U."/>
            <person name="Kumar T.K.A."/>
            <person name="Kuo A."/>
            <person name="LaButti K."/>
            <person name="Larrondo L.F."/>
            <person name="Lindquist E."/>
            <person name="Ling A."/>
            <person name="Lombard V."/>
            <person name="Lucas S."/>
            <person name="Lundell T."/>
            <person name="Martin R."/>
            <person name="McLaughlin D.J."/>
            <person name="Morgenstern I."/>
            <person name="Morin E."/>
            <person name="Murat C."/>
            <person name="Nagy L.G."/>
            <person name="Nolan M."/>
            <person name="Ohm R.A."/>
            <person name="Patyshakuliyeva A."/>
            <person name="Rokas A."/>
            <person name="Ruiz-Duenas F.J."/>
            <person name="Sabat G."/>
            <person name="Salamov A."/>
            <person name="Samejima M."/>
            <person name="Schmutz J."/>
            <person name="Slot J.C."/>
            <person name="St John F."/>
            <person name="Stenlid J."/>
            <person name="Sun H."/>
            <person name="Sun S."/>
            <person name="Syed K."/>
            <person name="Tsang A."/>
            <person name="Wiebenga A."/>
            <person name="Young D."/>
            <person name="Pisabarro A."/>
            <person name="Eastwood D.C."/>
            <person name="Martin F."/>
            <person name="Cullen D."/>
            <person name="Grigoriev I.V."/>
            <person name="Hibbett D.S."/>
        </authorList>
    </citation>
    <scope>NUCLEOTIDE SEQUENCE</scope>
    <source>
        <strain evidence="2">FP-58527</strain>
    </source>
</reference>
<dbReference type="InParanoid" id="S8E3N0"/>